<dbReference type="Proteomes" id="UP000789706">
    <property type="component" value="Unassembled WGS sequence"/>
</dbReference>
<organism evidence="2 3">
    <name type="scientific">Diversispora eburnea</name>
    <dbReference type="NCBI Taxonomy" id="1213867"/>
    <lineage>
        <taxon>Eukaryota</taxon>
        <taxon>Fungi</taxon>
        <taxon>Fungi incertae sedis</taxon>
        <taxon>Mucoromycota</taxon>
        <taxon>Glomeromycotina</taxon>
        <taxon>Glomeromycetes</taxon>
        <taxon>Diversisporales</taxon>
        <taxon>Diversisporaceae</taxon>
        <taxon>Diversispora</taxon>
    </lineage>
</organism>
<dbReference type="InterPro" id="IPR052945">
    <property type="entry name" value="Mitotic_Regulator"/>
</dbReference>
<evidence type="ECO:0000256" key="1">
    <source>
        <dbReference type="SAM" id="MobiDB-lite"/>
    </source>
</evidence>
<keyword evidence="3" id="KW-1185">Reference proteome</keyword>
<dbReference type="SUPFAM" id="SSF81901">
    <property type="entry name" value="HCP-like"/>
    <property type="match status" value="1"/>
</dbReference>
<protein>
    <submittedName>
        <fullName evidence="2">2406_t:CDS:1</fullName>
    </submittedName>
</protein>
<dbReference type="SMART" id="SM00671">
    <property type="entry name" value="SEL1"/>
    <property type="match status" value="3"/>
</dbReference>
<dbReference type="Pfam" id="PF08238">
    <property type="entry name" value="Sel1"/>
    <property type="match status" value="3"/>
</dbReference>
<dbReference type="InterPro" id="IPR011990">
    <property type="entry name" value="TPR-like_helical_dom_sf"/>
</dbReference>
<proteinExistence type="predicted"/>
<accession>A0A9N8YP53</accession>
<dbReference type="OrthoDB" id="2384430at2759"/>
<dbReference type="PANTHER" id="PTHR43628:SF1">
    <property type="entry name" value="CHITIN SYNTHASE REGULATORY FACTOR 2-RELATED"/>
    <property type="match status" value="1"/>
</dbReference>
<dbReference type="SUPFAM" id="SSF56112">
    <property type="entry name" value="Protein kinase-like (PK-like)"/>
    <property type="match status" value="1"/>
</dbReference>
<comment type="caution">
    <text evidence="2">The sequence shown here is derived from an EMBL/GenBank/DDBJ whole genome shotgun (WGS) entry which is preliminary data.</text>
</comment>
<sequence length="275" mass="31655">MLLWEIAEGRIPFEDERDLIVICDMIVKQMMRPSFSSDVPPEWQKISYQAMQDNPNSRPALKDMFMTLYSLHQKYQPPRSPRPPTSNNEELELPPDDGDLEIGDFTINVLTVKDAINEHKKKNGDKKKVWESFKIHAEEFHDMTARYWMGYYLYYDLCPADNPIEKNVRLEQAASLFKEAADIGISDAQLRYGHCLWSGEGVKRNIKESMEYFQKSANNGNGNSTAMYNIGNIYFNGIGFPKDEEKGKRFLRLAALHGQPKALDMCRKKGISLAD</sequence>
<evidence type="ECO:0000313" key="3">
    <source>
        <dbReference type="Proteomes" id="UP000789706"/>
    </source>
</evidence>
<dbReference type="EMBL" id="CAJVPK010000092">
    <property type="protein sequence ID" value="CAG8447062.1"/>
    <property type="molecule type" value="Genomic_DNA"/>
</dbReference>
<reference evidence="2" key="1">
    <citation type="submission" date="2021-06" db="EMBL/GenBank/DDBJ databases">
        <authorList>
            <person name="Kallberg Y."/>
            <person name="Tangrot J."/>
            <person name="Rosling A."/>
        </authorList>
    </citation>
    <scope>NUCLEOTIDE SEQUENCE</scope>
    <source>
        <strain evidence="2">AZ414A</strain>
    </source>
</reference>
<name>A0A9N8YP53_9GLOM</name>
<dbReference type="Gene3D" id="1.25.40.10">
    <property type="entry name" value="Tetratricopeptide repeat domain"/>
    <property type="match status" value="1"/>
</dbReference>
<dbReference type="Gene3D" id="1.10.510.10">
    <property type="entry name" value="Transferase(Phosphotransferase) domain 1"/>
    <property type="match status" value="1"/>
</dbReference>
<dbReference type="AlphaFoldDB" id="A0A9N8YP53"/>
<dbReference type="InterPro" id="IPR006597">
    <property type="entry name" value="Sel1-like"/>
</dbReference>
<gene>
    <name evidence="2" type="ORF">DEBURN_LOCUS1868</name>
</gene>
<dbReference type="PANTHER" id="PTHR43628">
    <property type="entry name" value="ACTIVATOR OF C KINASE PROTEIN 1-RELATED"/>
    <property type="match status" value="1"/>
</dbReference>
<dbReference type="InterPro" id="IPR011009">
    <property type="entry name" value="Kinase-like_dom_sf"/>
</dbReference>
<feature type="region of interest" description="Disordered" evidence="1">
    <location>
        <begin position="75"/>
        <end position="97"/>
    </location>
</feature>
<evidence type="ECO:0000313" key="2">
    <source>
        <dbReference type="EMBL" id="CAG8447062.1"/>
    </source>
</evidence>